<evidence type="ECO:0000256" key="3">
    <source>
        <dbReference type="ARBA" id="ARBA00022692"/>
    </source>
</evidence>
<evidence type="ECO:0000256" key="7">
    <source>
        <dbReference type="SAM" id="SignalP"/>
    </source>
</evidence>
<name>A0A182R2N6_ANOFN</name>
<organism evidence="8">
    <name type="scientific">Anopheles funestus</name>
    <name type="common">African malaria mosquito</name>
    <dbReference type="NCBI Taxonomy" id="62324"/>
    <lineage>
        <taxon>Eukaryota</taxon>
        <taxon>Metazoa</taxon>
        <taxon>Ecdysozoa</taxon>
        <taxon>Arthropoda</taxon>
        <taxon>Hexapoda</taxon>
        <taxon>Insecta</taxon>
        <taxon>Pterygota</taxon>
        <taxon>Neoptera</taxon>
        <taxon>Endopterygota</taxon>
        <taxon>Diptera</taxon>
        <taxon>Nematocera</taxon>
        <taxon>Culicoidea</taxon>
        <taxon>Culicidae</taxon>
        <taxon>Anophelinae</taxon>
        <taxon>Anopheles</taxon>
    </lineage>
</organism>
<dbReference type="GO" id="GO:0016020">
    <property type="term" value="C:membrane"/>
    <property type="evidence" value="ECO:0007669"/>
    <property type="project" value="UniProtKB-SubCell"/>
</dbReference>
<dbReference type="AlphaFoldDB" id="A0A182R2N6"/>
<protein>
    <recommendedName>
        <fullName evidence="2">Transmembrane protein 267</fullName>
    </recommendedName>
</protein>
<keyword evidence="7" id="KW-0732">Signal</keyword>
<keyword evidence="4 6" id="KW-1133">Transmembrane helix</keyword>
<feature type="transmembrane region" description="Helical" evidence="6">
    <location>
        <begin position="167"/>
        <end position="188"/>
    </location>
</feature>
<dbReference type="VEuPathDB" id="VectorBase:AFUN2_002068"/>
<feature type="transmembrane region" description="Helical" evidence="6">
    <location>
        <begin position="64"/>
        <end position="83"/>
    </location>
</feature>
<feature type="signal peptide" evidence="7">
    <location>
        <begin position="1"/>
        <end position="21"/>
    </location>
</feature>
<evidence type="ECO:0000256" key="4">
    <source>
        <dbReference type="ARBA" id="ARBA00022989"/>
    </source>
</evidence>
<proteinExistence type="predicted"/>
<keyword evidence="5 6" id="KW-0472">Membrane</keyword>
<evidence type="ECO:0000313" key="8">
    <source>
        <dbReference type="EnsemblMetazoa" id="AFUN000427-PA"/>
    </source>
</evidence>
<reference evidence="8" key="1">
    <citation type="submission" date="2020-05" db="UniProtKB">
        <authorList>
            <consortium name="EnsemblMetazoa"/>
        </authorList>
    </citation>
    <scope>IDENTIFICATION</scope>
    <source>
        <strain evidence="8">FUMOZ</strain>
    </source>
</reference>
<comment type="subcellular location">
    <subcellularLocation>
        <location evidence="1">Membrane</location>
        <topology evidence="1">Multi-pass membrane protein</topology>
    </subcellularLocation>
</comment>
<feature type="chain" id="PRO_5008133789" description="Transmembrane protein 267" evidence="7">
    <location>
        <begin position="22"/>
        <end position="207"/>
    </location>
</feature>
<dbReference type="InterPro" id="IPR026572">
    <property type="entry name" value="TMEM267"/>
</dbReference>
<evidence type="ECO:0000256" key="1">
    <source>
        <dbReference type="ARBA" id="ARBA00004141"/>
    </source>
</evidence>
<feature type="transmembrane region" description="Helical" evidence="6">
    <location>
        <begin position="104"/>
        <end position="122"/>
    </location>
</feature>
<accession>A0A182R2N6</accession>
<dbReference type="EnsemblMetazoa" id="AFUN000427-RA">
    <property type="protein sequence ID" value="AFUN000427-PA"/>
    <property type="gene ID" value="AFUN000427"/>
</dbReference>
<dbReference type="PANTHER" id="PTHR13628:SF1">
    <property type="entry name" value="TRANSMEMBRANE PROTEIN 267"/>
    <property type="match status" value="1"/>
</dbReference>
<evidence type="ECO:0000256" key="2">
    <source>
        <dbReference type="ARBA" id="ARBA00013977"/>
    </source>
</evidence>
<dbReference type="PANTHER" id="PTHR13628">
    <property type="entry name" value="TRANSMEMBRANE PROTEIN 267"/>
    <property type="match status" value="1"/>
</dbReference>
<evidence type="ECO:0000256" key="6">
    <source>
        <dbReference type="SAM" id="Phobius"/>
    </source>
</evidence>
<feature type="transmembrane region" description="Helical" evidence="6">
    <location>
        <begin position="128"/>
        <end position="146"/>
    </location>
</feature>
<sequence length="207" mass="23411">MNFKALLFFKHVILCCVCVFGDKLTEYVKKSALLRACIDNATHAFIGCVVAEITLHSLKYQVTHQEYCLLLFVALIVSSFIDLDHFIEARSFSLQDATHLDRRPFLHNSAICLATFLLLILAKRFADIKLTLFIAMVFIALSTHHLRDATRRGIWIKSPFQDSNTPALPYAVFLGLVNIIPHVVHHVLTNTFSSKTNAPNMKLVELV</sequence>
<evidence type="ECO:0000256" key="5">
    <source>
        <dbReference type="ARBA" id="ARBA00023136"/>
    </source>
</evidence>
<dbReference type="VEuPathDB" id="VectorBase:AFUN000427"/>
<keyword evidence="3 6" id="KW-0812">Transmembrane</keyword>